<evidence type="ECO:0000256" key="2">
    <source>
        <dbReference type="ARBA" id="ARBA00022723"/>
    </source>
</evidence>
<dbReference type="PANTHER" id="PTHR13794:SF58">
    <property type="entry name" value="MITOCHONDRIAL ENOLASE SUPERFAMILY MEMBER 1"/>
    <property type="match status" value="1"/>
</dbReference>
<comment type="caution">
    <text evidence="5">The sequence shown here is derived from an EMBL/GenBank/DDBJ whole genome shotgun (WGS) entry which is preliminary data.</text>
</comment>
<feature type="domain" description="Mandelate racemase/muconate lactonizing enzyme N-terminal" evidence="4">
    <location>
        <begin position="31"/>
        <end position="135"/>
    </location>
</feature>
<keyword evidence="2" id="KW-0479">Metal-binding</keyword>
<dbReference type="OrthoDB" id="14161at2759"/>
<dbReference type="PANTHER" id="PTHR13794">
    <property type="entry name" value="ENOLASE SUPERFAMILY, MANDELATE RACEMASE"/>
    <property type="match status" value="1"/>
</dbReference>
<dbReference type="Proteomes" id="UP000616769">
    <property type="component" value="Unassembled WGS sequence"/>
</dbReference>
<dbReference type="EMBL" id="JXLN01015782">
    <property type="protein sequence ID" value="KPM10813.1"/>
    <property type="molecule type" value="Genomic_DNA"/>
</dbReference>
<dbReference type="InterPro" id="IPR046945">
    <property type="entry name" value="RHMD-like"/>
</dbReference>
<dbReference type="InterPro" id="IPR013341">
    <property type="entry name" value="Mandelate_racemase_N_dom"/>
</dbReference>
<accession>A0A132AIR2</accession>
<evidence type="ECO:0000313" key="5">
    <source>
        <dbReference type="EMBL" id="KPM10813.1"/>
    </source>
</evidence>
<protein>
    <submittedName>
        <fullName evidence="5">Mandelate racemase-like protein 2</fullName>
    </submittedName>
</protein>
<dbReference type="VEuPathDB" id="VectorBase:SSCA009265"/>
<name>A0A132AIR2_SARSC</name>
<dbReference type="Pfam" id="PF02746">
    <property type="entry name" value="MR_MLE_N"/>
    <property type="match status" value="1"/>
</dbReference>
<gene>
    <name evidence="5" type="ORF">QR98_0093760</name>
</gene>
<evidence type="ECO:0000256" key="3">
    <source>
        <dbReference type="ARBA" id="ARBA00022842"/>
    </source>
</evidence>
<reference evidence="5 6" key="1">
    <citation type="journal article" date="2015" name="Parasit. Vectors">
        <title>Draft genome of the scabies mite.</title>
        <authorList>
            <person name="Rider S.D.Jr."/>
            <person name="Morgan M.S."/>
            <person name="Arlian L.G."/>
        </authorList>
    </citation>
    <scope>NUCLEOTIDE SEQUENCE [LARGE SCALE GENOMIC DNA]</scope>
    <source>
        <strain evidence="5">Arlian Lab</strain>
    </source>
</reference>
<dbReference type="GO" id="GO:0000287">
    <property type="term" value="F:magnesium ion binding"/>
    <property type="evidence" value="ECO:0007669"/>
    <property type="project" value="TreeGrafter"/>
</dbReference>
<evidence type="ECO:0000313" key="6">
    <source>
        <dbReference type="Proteomes" id="UP000616769"/>
    </source>
</evidence>
<dbReference type="AlphaFoldDB" id="A0A132AIR2"/>
<keyword evidence="3" id="KW-0460">Magnesium</keyword>
<dbReference type="Gene3D" id="3.30.390.10">
    <property type="entry name" value="Enolase-like, N-terminal domain"/>
    <property type="match status" value="1"/>
</dbReference>
<dbReference type="SUPFAM" id="SSF54826">
    <property type="entry name" value="Enolase N-terminal domain-like"/>
    <property type="match status" value="1"/>
</dbReference>
<comment type="cofactor">
    <cofactor evidence="1">
        <name>Mg(2+)</name>
        <dbReference type="ChEBI" id="CHEBI:18420"/>
    </cofactor>
</comment>
<evidence type="ECO:0000259" key="4">
    <source>
        <dbReference type="Pfam" id="PF02746"/>
    </source>
</evidence>
<dbReference type="GO" id="GO:0016836">
    <property type="term" value="F:hydro-lyase activity"/>
    <property type="evidence" value="ECO:0007669"/>
    <property type="project" value="TreeGrafter"/>
</dbReference>
<sequence length="182" mass="20512">MIIEELVADDVRFPTSIQGDGSDAMHQNPDYSCVYVRLKISGTEIEGHGLTFTIGRGTEIVLQAVLALRPLVLGTDLTKVFHNEWLSFYRKLTNDGQLRWIGPEKGAIHLASAAILNAVWDFWAKLEQKPLWKLLIDLEPEHLIECLDFSYLSVIIDGSISAHFELFLILFAGLMFSPNKKL</sequence>
<proteinExistence type="predicted"/>
<evidence type="ECO:0000256" key="1">
    <source>
        <dbReference type="ARBA" id="ARBA00001946"/>
    </source>
</evidence>
<organism evidence="5 6">
    <name type="scientific">Sarcoptes scabiei</name>
    <name type="common">Itch mite</name>
    <name type="synonym">Acarus scabiei</name>
    <dbReference type="NCBI Taxonomy" id="52283"/>
    <lineage>
        <taxon>Eukaryota</taxon>
        <taxon>Metazoa</taxon>
        <taxon>Ecdysozoa</taxon>
        <taxon>Arthropoda</taxon>
        <taxon>Chelicerata</taxon>
        <taxon>Arachnida</taxon>
        <taxon>Acari</taxon>
        <taxon>Acariformes</taxon>
        <taxon>Sarcoptiformes</taxon>
        <taxon>Astigmata</taxon>
        <taxon>Psoroptidia</taxon>
        <taxon>Sarcoptoidea</taxon>
        <taxon>Sarcoptidae</taxon>
        <taxon>Sarcoptinae</taxon>
        <taxon>Sarcoptes</taxon>
    </lineage>
</organism>
<dbReference type="InterPro" id="IPR029017">
    <property type="entry name" value="Enolase-like_N"/>
</dbReference>
<dbReference type="GO" id="GO:0016052">
    <property type="term" value="P:carbohydrate catabolic process"/>
    <property type="evidence" value="ECO:0007669"/>
    <property type="project" value="TreeGrafter"/>
</dbReference>